<accession>A0A565B2Y3</accession>
<reference evidence="1" key="1">
    <citation type="submission" date="2019-07" db="EMBL/GenBank/DDBJ databases">
        <authorList>
            <person name="Dittberner H."/>
        </authorList>
    </citation>
    <scope>NUCLEOTIDE SEQUENCE [LARGE SCALE GENOMIC DNA]</scope>
</reference>
<proteinExistence type="predicted"/>
<dbReference type="EMBL" id="CABITT030000003">
    <property type="protein sequence ID" value="VVA96038.1"/>
    <property type="molecule type" value="Genomic_DNA"/>
</dbReference>
<sequence length="90" mass="9865">MMMKSLSLLSVRRHHPRVDPFRSLTPASTPNLSSSLLNKPSVHQAGRFLTPASTSILSSSLLNKPSVSSNPSYYAKVIFMESEHNNLLGV</sequence>
<keyword evidence="2" id="KW-1185">Reference proteome</keyword>
<protein>
    <submittedName>
        <fullName evidence="1">Uncharacterized protein</fullName>
    </submittedName>
</protein>
<dbReference type="Proteomes" id="UP000489600">
    <property type="component" value="Unassembled WGS sequence"/>
</dbReference>
<name>A0A565B2Y3_9BRAS</name>
<gene>
    <name evidence="1" type="ORF">ANE_LOCUS6483</name>
</gene>
<comment type="caution">
    <text evidence="1">The sequence shown here is derived from an EMBL/GenBank/DDBJ whole genome shotgun (WGS) entry which is preliminary data.</text>
</comment>
<evidence type="ECO:0000313" key="2">
    <source>
        <dbReference type="Proteomes" id="UP000489600"/>
    </source>
</evidence>
<dbReference type="AlphaFoldDB" id="A0A565B2Y3"/>
<evidence type="ECO:0000313" key="1">
    <source>
        <dbReference type="EMBL" id="VVA96038.1"/>
    </source>
</evidence>
<organism evidence="1 2">
    <name type="scientific">Arabis nemorensis</name>
    <dbReference type="NCBI Taxonomy" id="586526"/>
    <lineage>
        <taxon>Eukaryota</taxon>
        <taxon>Viridiplantae</taxon>
        <taxon>Streptophyta</taxon>
        <taxon>Embryophyta</taxon>
        <taxon>Tracheophyta</taxon>
        <taxon>Spermatophyta</taxon>
        <taxon>Magnoliopsida</taxon>
        <taxon>eudicotyledons</taxon>
        <taxon>Gunneridae</taxon>
        <taxon>Pentapetalae</taxon>
        <taxon>rosids</taxon>
        <taxon>malvids</taxon>
        <taxon>Brassicales</taxon>
        <taxon>Brassicaceae</taxon>
        <taxon>Arabideae</taxon>
        <taxon>Arabis</taxon>
    </lineage>
</organism>